<dbReference type="Pfam" id="PF07496">
    <property type="entry name" value="zf-CW"/>
    <property type="match status" value="1"/>
</dbReference>
<proteinExistence type="predicted"/>
<dbReference type="SMART" id="SM00391">
    <property type="entry name" value="MBD"/>
    <property type="match status" value="1"/>
</dbReference>
<comment type="caution">
    <text evidence="12">The sequence shown here is derived from an EMBL/GenBank/DDBJ whole genome shotgun (WGS) entry which is preliminary data.</text>
</comment>
<organism evidence="12 13">
    <name type="scientific">Rhynchospora pubera</name>
    <dbReference type="NCBI Taxonomy" id="906938"/>
    <lineage>
        <taxon>Eukaryota</taxon>
        <taxon>Viridiplantae</taxon>
        <taxon>Streptophyta</taxon>
        <taxon>Embryophyta</taxon>
        <taxon>Tracheophyta</taxon>
        <taxon>Spermatophyta</taxon>
        <taxon>Magnoliopsida</taxon>
        <taxon>Liliopsida</taxon>
        <taxon>Poales</taxon>
        <taxon>Cyperaceae</taxon>
        <taxon>Cyperoideae</taxon>
        <taxon>Rhynchosporeae</taxon>
        <taxon>Rhynchospora</taxon>
    </lineage>
</organism>
<evidence type="ECO:0000256" key="4">
    <source>
        <dbReference type="ARBA" id="ARBA00022833"/>
    </source>
</evidence>
<dbReference type="PANTHER" id="PTHR12396">
    <property type="entry name" value="METHYL-CPG BINDING PROTEIN, MBD"/>
    <property type="match status" value="1"/>
</dbReference>
<dbReference type="Pfam" id="PF01429">
    <property type="entry name" value="MBD"/>
    <property type="match status" value="1"/>
</dbReference>
<name>A0AAV8FMG8_9POAL</name>
<sequence length="345" mass="38130">MEAIPEAPSPTPTPTPTIEVEEEPIPPKPVRPESQLDNSKPERPPKKKVKKSQPTTDTSPEKSPNGNQQLVLYNAPVTERGVPSIGAFTVQCAACFKWRLIPTKDKYEEIREKILEVPFVCERAREWRPEVSCEDREDISQDGSRLWAIDKPQIPLPPPGWERLIHIRGEGCTRFADVYYAAPNGKKLRSLVEVQRFLDEHKEYEAQGVTLSRFSFQIPRPLHDNYVRKKTPSATASAATTPSLPASTTPTPDIPVLTEDVQPISCFPPEEDSVLPVVTTPPPADLAEPASGNQSGTPISSAKRKIVVKPPSRDKNPSQIAASEVTMLDNTEPSQTEVPIDTNAD</sequence>
<evidence type="ECO:0000313" key="12">
    <source>
        <dbReference type="EMBL" id="KAJ4794219.1"/>
    </source>
</evidence>
<dbReference type="PROSITE" id="PS51050">
    <property type="entry name" value="ZF_CW"/>
    <property type="match status" value="1"/>
</dbReference>
<dbReference type="EMBL" id="JAMFTS010000002">
    <property type="protein sequence ID" value="KAJ4794219.1"/>
    <property type="molecule type" value="Genomic_DNA"/>
</dbReference>
<dbReference type="InterPro" id="IPR001739">
    <property type="entry name" value="Methyl_CpG_DNA-bd"/>
</dbReference>
<feature type="region of interest" description="Disordered" evidence="9">
    <location>
        <begin position="268"/>
        <end position="345"/>
    </location>
</feature>
<dbReference type="CDD" id="cd01396">
    <property type="entry name" value="MeCP2_MBD"/>
    <property type="match status" value="1"/>
</dbReference>
<keyword evidence="4" id="KW-0862">Zinc</keyword>
<keyword evidence="6" id="KW-0238">DNA-binding</keyword>
<reference evidence="12" key="1">
    <citation type="submission" date="2022-08" db="EMBL/GenBank/DDBJ databases">
        <authorList>
            <person name="Marques A."/>
        </authorList>
    </citation>
    <scope>NUCLEOTIDE SEQUENCE</scope>
    <source>
        <strain evidence="12">RhyPub2mFocal</strain>
        <tissue evidence="12">Leaves</tissue>
    </source>
</reference>
<dbReference type="GO" id="GO:0003677">
    <property type="term" value="F:DNA binding"/>
    <property type="evidence" value="ECO:0007669"/>
    <property type="project" value="UniProtKB-KW"/>
</dbReference>
<keyword evidence="3" id="KW-0863">Zinc-finger</keyword>
<accession>A0AAV8FMG8</accession>
<dbReference type="InterPro" id="IPR011124">
    <property type="entry name" value="Znf_CW"/>
</dbReference>
<feature type="domain" description="MBD" evidence="10">
    <location>
        <begin position="147"/>
        <end position="221"/>
    </location>
</feature>
<dbReference type="PROSITE" id="PS50982">
    <property type="entry name" value="MBD"/>
    <property type="match status" value="1"/>
</dbReference>
<feature type="compositionally biased region" description="Polar residues" evidence="9">
    <location>
        <begin position="291"/>
        <end position="300"/>
    </location>
</feature>
<evidence type="ECO:0000259" key="10">
    <source>
        <dbReference type="PROSITE" id="PS50982"/>
    </source>
</evidence>
<keyword evidence="5" id="KW-0805">Transcription regulation</keyword>
<evidence type="ECO:0000259" key="11">
    <source>
        <dbReference type="PROSITE" id="PS51050"/>
    </source>
</evidence>
<evidence type="ECO:0000256" key="1">
    <source>
        <dbReference type="ARBA" id="ARBA00004123"/>
    </source>
</evidence>
<feature type="domain" description="CW-type" evidence="11">
    <location>
        <begin position="82"/>
        <end position="141"/>
    </location>
</feature>
<keyword evidence="7" id="KW-0804">Transcription</keyword>
<feature type="region of interest" description="Disordered" evidence="9">
    <location>
        <begin position="231"/>
        <end position="253"/>
    </location>
</feature>
<dbReference type="InterPro" id="IPR016177">
    <property type="entry name" value="DNA-bd_dom_sf"/>
</dbReference>
<gene>
    <name evidence="12" type="ORF">LUZ62_045465</name>
</gene>
<dbReference type="GO" id="GO:0008270">
    <property type="term" value="F:zinc ion binding"/>
    <property type="evidence" value="ECO:0007669"/>
    <property type="project" value="UniProtKB-KW"/>
</dbReference>
<feature type="compositionally biased region" description="Polar residues" evidence="9">
    <location>
        <begin position="328"/>
        <end position="337"/>
    </location>
</feature>
<feature type="compositionally biased region" description="Polar residues" evidence="9">
    <location>
        <begin position="55"/>
        <end position="68"/>
    </location>
</feature>
<evidence type="ECO:0000256" key="9">
    <source>
        <dbReference type="SAM" id="MobiDB-lite"/>
    </source>
</evidence>
<evidence type="ECO:0000256" key="8">
    <source>
        <dbReference type="ARBA" id="ARBA00023242"/>
    </source>
</evidence>
<keyword evidence="2" id="KW-0479">Metal-binding</keyword>
<evidence type="ECO:0000313" key="13">
    <source>
        <dbReference type="Proteomes" id="UP001140206"/>
    </source>
</evidence>
<evidence type="ECO:0000256" key="7">
    <source>
        <dbReference type="ARBA" id="ARBA00023163"/>
    </source>
</evidence>
<evidence type="ECO:0000256" key="5">
    <source>
        <dbReference type="ARBA" id="ARBA00023015"/>
    </source>
</evidence>
<feature type="compositionally biased region" description="Low complexity" evidence="9">
    <location>
        <begin position="232"/>
        <end position="251"/>
    </location>
</feature>
<dbReference type="Proteomes" id="UP001140206">
    <property type="component" value="Chromosome 2"/>
</dbReference>
<evidence type="ECO:0000256" key="3">
    <source>
        <dbReference type="ARBA" id="ARBA00022771"/>
    </source>
</evidence>
<protein>
    <submittedName>
        <fullName evidence="12">Methyl-CPG-binding domain protein 02</fullName>
    </submittedName>
</protein>
<dbReference type="SUPFAM" id="SSF54171">
    <property type="entry name" value="DNA-binding domain"/>
    <property type="match status" value="1"/>
</dbReference>
<comment type="subcellular location">
    <subcellularLocation>
        <location evidence="1">Nucleus</location>
    </subcellularLocation>
</comment>
<dbReference type="Gene3D" id="3.30.40.100">
    <property type="match status" value="1"/>
</dbReference>
<dbReference type="Gene3D" id="3.30.890.10">
    <property type="entry name" value="Methyl-cpg-binding Protein 2, Chain A"/>
    <property type="match status" value="1"/>
</dbReference>
<dbReference type="AlphaFoldDB" id="A0AAV8FMG8"/>
<dbReference type="GO" id="GO:0005634">
    <property type="term" value="C:nucleus"/>
    <property type="evidence" value="ECO:0007669"/>
    <property type="project" value="UniProtKB-SubCell"/>
</dbReference>
<dbReference type="PANTHER" id="PTHR12396:SF0">
    <property type="entry name" value="METHYL-CPG BINDING DOMAIN PROTEIN-LIKE, ISOFORM C"/>
    <property type="match status" value="1"/>
</dbReference>
<evidence type="ECO:0000256" key="6">
    <source>
        <dbReference type="ARBA" id="ARBA00023125"/>
    </source>
</evidence>
<keyword evidence="13" id="KW-1185">Reference proteome</keyword>
<keyword evidence="8" id="KW-0539">Nucleus</keyword>
<evidence type="ECO:0000256" key="2">
    <source>
        <dbReference type="ARBA" id="ARBA00022723"/>
    </source>
</evidence>
<feature type="region of interest" description="Disordered" evidence="9">
    <location>
        <begin position="1"/>
        <end position="68"/>
    </location>
</feature>